<dbReference type="Pfam" id="PF13577">
    <property type="entry name" value="SnoaL_4"/>
    <property type="match status" value="1"/>
</dbReference>
<feature type="domain" description="SnoaL-like" evidence="1">
    <location>
        <begin position="8"/>
        <end position="65"/>
    </location>
</feature>
<name>A0A7I9ZST2_9MYCO</name>
<evidence type="ECO:0000259" key="1">
    <source>
        <dbReference type="Pfam" id="PF13577"/>
    </source>
</evidence>
<keyword evidence="3" id="KW-1185">Reference proteome</keyword>
<comment type="caution">
    <text evidence="2">The sequence shown here is derived from an EMBL/GenBank/DDBJ whole genome shotgun (WGS) entry which is preliminary data.</text>
</comment>
<organism evidence="2 3">
    <name type="scientific">Mycolicibacterium hippocampi</name>
    <dbReference type="NCBI Taxonomy" id="659824"/>
    <lineage>
        <taxon>Bacteria</taxon>
        <taxon>Bacillati</taxon>
        <taxon>Actinomycetota</taxon>
        <taxon>Actinomycetes</taxon>
        <taxon>Mycobacteriales</taxon>
        <taxon>Mycobacteriaceae</taxon>
        <taxon>Mycolicibacterium</taxon>
    </lineage>
</organism>
<sequence>MASAPIDHAVVDVVNEYPACLDTRDWADLDGVFTPDVVGRCGSLIERRHARVASIRSFLDNYGPPPQCFTKARVMHIGQGARAALVPYEAIEVYRDQFVRTPKGWRIKHRHF</sequence>
<dbReference type="EMBL" id="BLLB01000002">
    <property type="protein sequence ID" value="GFH04100.1"/>
    <property type="molecule type" value="Genomic_DNA"/>
</dbReference>
<dbReference type="Proteomes" id="UP000465304">
    <property type="component" value="Unassembled WGS sequence"/>
</dbReference>
<evidence type="ECO:0000313" key="3">
    <source>
        <dbReference type="Proteomes" id="UP000465304"/>
    </source>
</evidence>
<dbReference type="Gene3D" id="3.10.450.50">
    <property type="match status" value="1"/>
</dbReference>
<reference evidence="2 3" key="1">
    <citation type="journal article" date="2019" name="Emerg. Microbes Infect.">
        <title>Comprehensive subspecies identification of 175 nontuberculous mycobacteria species based on 7547 genomic profiles.</title>
        <authorList>
            <person name="Matsumoto Y."/>
            <person name="Kinjo T."/>
            <person name="Motooka D."/>
            <person name="Nabeya D."/>
            <person name="Jung N."/>
            <person name="Uechi K."/>
            <person name="Horii T."/>
            <person name="Iida T."/>
            <person name="Fujita J."/>
            <person name="Nakamura S."/>
        </authorList>
    </citation>
    <scope>NUCLEOTIDE SEQUENCE [LARGE SCALE GENOMIC DNA]</scope>
    <source>
        <strain evidence="2 3">JCM 30996</strain>
    </source>
</reference>
<proteinExistence type="predicted"/>
<dbReference type="AlphaFoldDB" id="A0A7I9ZST2"/>
<protein>
    <recommendedName>
        <fullName evidence="1">SnoaL-like domain-containing protein</fullName>
    </recommendedName>
</protein>
<accession>A0A7I9ZST2</accession>
<dbReference type="InterPro" id="IPR037401">
    <property type="entry name" value="SnoaL-like"/>
</dbReference>
<gene>
    <name evidence="2" type="ORF">MHIP_45830</name>
</gene>
<dbReference type="RefSeq" id="WP_163892481.1">
    <property type="nucleotide sequence ID" value="NZ_BLLB01000002.1"/>
</dbReference>
<dbReference type="SUPFAM" id="SSF54427">
    <property type="entry name" value="NTF2-like"/>
    <property type="match status" value="1"/>
</dbReference>
<evidence type="ECO:0000313" key="2">
    <source>
        <dbReference type="EMBL" id="GFH04100.1"/>
    </source>
</evidence>
<dbReference type="InterPro" id="IPR032710">
    <property type="entry name" value="NTF2-like_dom_sf"/>
</dbReference>